<accession>A0A936F126</accession>
<organism evidence="1 2">
    <name type="scientific">Candidatus Geothrix odensensis</name>
    <dbReference type="NCBI Taxonomy" id="2954440"/>
    <lineage>
        <taxon>Bacteria</taxon>
        <taxon>Pseudomonadati</taxon>
        <taxon>Acidobacteriota</taxon>
        <taxon>Holophagae</taxon>
        <taxon>Holophagales</taxon>
        <taxon>Holophagaceae</taxon>
        <taxon>Geothrix</taxon>
    </lineage>
</organism>
<sequence length="226" mass="24324">MARPSSSREIQVQKPAQSLAHFQTKVAQGQEEDGGLLKPLLVGVASLVALGIVYGAWNAWRSSVADKHEAALSALQMEVEGDGLVPVPAPEVEKRMRERLGRLEALASKAPSSRKAATAGLLDTWRLTLDGKGQVSAKPADAWGQLRLAQRAIALGQLQEARTQLDPLRAKATPGEPWAEAYWACQLDADRLAGDRAQALKDLAEYKARFKGRGDASALENLVQSI</sequence>
<proteinExistence type="predicted"/>
<dbReference type="Proteomes" id="UP000709959">
    <property type="component" value="Unassembled WGS sequence"/>
</dbReference>
<name>A0A936F126_9BACT</name>
<dbReference type="AlphaFoldDB" id="A0A936F126"/>
<dbReference type="EMBL" id="JADKCH010000003">
    <property type="protein sequence ID" value="MBK8572199.1"/>
    <property type="molecule type" value="Genomic_DNA"/>
</dbReference>
<protein>
    <recommendedName>
        <fullName evidence="3">Tetratricopeptide repeat-like domain-containing protein</fullName>
    </recommendedName>
</protein>
<comment type="caution">
    <text evidence="1">The sequence shown here is derived from an EMBL/GenBank/DDBJ whole genome shotgun (WGS) entry which is preliminary data.</text>
</comment>
<reference evidence="1 2" key="1">
    <citation type="submission" date="2020-10" db="EMBL/GenBank/DDBJ databases">
        <title>Connecting structure to function with the recovery of over 1000 high-quality activated sludge metagenome-assembled genomes encoding full-length rRNA genes using long-read sequencing.</title>
        <authorList>
            <person name="Singleton C.M."/>
            <person name="Petriglieri F."/>
            <person name="Kristensen J.M."/>
            <person name="Kirkegaard R.H."/>
            <person name="Michaelsen T.Y."/>
            <person name="Andersen M.H."/>
            <person name="Karst S.M."/>
            <person name="Dueholm M.S."/>
            <person name="Nielsen P.H."/>
            <person name="Albertsen M."/>
        </authorList>
    </citation>
    <scope>NUCLEOTIDE SEQUENCE [LARGE SCALE GENOMIC DNA]</scope>
    <source>
        <strain evidence="1">OdNE_18-Q3-R46-58_MAXAC.008</strain>
    </source>
</reference>
<gene>
    <name evidence="1" type="ORF">IPN91_06030</name>
</gene>
<evidence type="ECO:0008006" key="3">
    <source>
        <dbReference type="Google" id="ProtNLM"/>
    </source>
</evidence>
<evidence type="ECO:0000313" key="2">
    <source>
        <dbReference type="Proteomes" id="UP000709959"/>
    </source>
</evidence>
<evidence type="ECO:0000313" key="1">
    <source>
        <dbReference type="EMBL" id="MBK8572199.1"/>
    </source>
</evidence>